<dbReference type="SUPFAM" id="SSF50677">
    <property type="entry name" value="ValRS/IleRS/LeuRS editing domain"/>
    <property type="match status" value="1"/>
</dbReference>
<comment type="catalytic activity">
    <reaction evidence="10">
        <text>tRNA(Leu) + L-leucine + ATP = L-leucyl-tRNA(Leu) + AMP + diphosphate</text>
        <dbReference type="Rhea" id="RHEA:11688"/>
        <dbReference type="Rhea" id="RHEA-COMP:9613"/>
        <dbReference type="Rhea" id="RHEA-COMP:9622"/>
        <dbReference type="ChEBI" id="CHEBI:30616"/>
        <dbReference type="ChEBI" id="CHEBI:33019"/>
        <dbReference type="ChEBI" id="CHEBI:57427"/>
        <dbReference type="ChEBI" id="CHEBI:78442"/>
        <dbReference type="ChEBI" id="CHEBI:78494"/>
        <dbReference type="ChEBI" id="CHEBI:456215"/>
        <dbReference type="EC" id="6.1.1.4"/>
    </reaction>
</comment>
<dbReference type="InterPro" id="IPR025709">
    <property type="entry name" value="Leu_tRNA-synth_edit"/>
</dbReference>
<evidence type="ECO:0000256" key="11">
    <source>
        <dbReference type="RuleBase" id="RU363035"/>
    </source>
</evidence>
<dbReference type="Pfam" id="PF09334">
    <property type="entry name" value="tRNA-synt_1g"/>
    <property type="match status" value="1"/>
</dbReference>
<dbReference type="PANTHER" id="PTHR43740:SF2">
    <property type="entry name" value="LEUCINE--TRNA LIGASE, MITOCHONDRIAL"/>
    <property type="match status" value="1"/>
</dbReference>
<dbReference type="InterPro" id="IPR013155">
    <property type="entry name" value="M/V/L/I-tRNA-synth_anticd-bd"/>
</dbReference>
<evidence type="ECO:0000256" key="10">
    <source>
        <dbReference type="ARBA" id="ARBA00047469"/>
    </source>
</evidence>
<evidence type="ECO:0000256" key="2">
    <source>
        <dbReference type="ARBA" id="ARBA00005594"/>
    </source>
</evidence>
<evidence type="ECO:0000256" key="3">
    <source>
        <dbReference type="ARBA" id="ARBA00013164"/>
    </source>
</evidence>
<dbReference type="HAMAP" id="MF_00049_B">
    <property type="entry name" value="Leu_tRNA_synth_B"/>
    <property type="match status" value="1"/>
</dbReference>
<gene>
    <name evidence="16" type="ORF">GTA08_BOTSDO08068</name>
</gene>
<dbReference type="InterPro" id="IPR009080">
    <property type="entry name" value="tRNAsynth_Ia_anticodon-bd"/>
</dbReference>
<dbReference type="FunFam" id="3.40.50.620:FF:000100">
    <property type="entry name" value="probable leucine--tRNA ligase, mitochondrial"/>
    <property type="match status" value="1"/>
</dbReference>
<dbReference type="Pfam" id="PF08264">
    <property type="entry name" value="Anticodon_1"/>
    <property type="match status" value="1"/>
</dbReference>
<keyword evidence="4 11" id="KW-0436">Ligase</keyword>
<comment type="similarity">
    <text evidence="2 11">Belongs to the class-I aminoacyl-tRNA synthetase family.</text>
</comment>
<dbReference type="EC" id="6.1.1.4" evidence="3"/>
<dbReference type="Pfam" id="PF13603">
    <property type="entry name" value="tRNA-synt_1_2"/>
    <property type="match status" value="1"/>
</dbReference>
<evidence type="ECO:0000259" key="14">
    <source>
        <dbReference type="Pfam" id="PF09334"/>
    </source>
</evidence>
<keyword evidence="5 11" id="KW-0547">Nucleotide-binding</keyword>
<evidence type="ECO:0000256" key="4">
    <source>
        <dbReference type="ARBA" id="ARBA00022598"/>
    </source>
</evidence>
<dbReference type="GO" id="GO:0005759">
    <property type="term" value="C:mitochondrial matrix"/>
    <property type="evidence" value="ECO:0007669"/>
    <property type="project" value="UniProtKB-SubCell"/>
</dbReference>
<feature type="domain" description="Leucyl-tRNA synthetase editing" evidence="15">
    <location>
        <begin position="260"/>
        <end position="457"/>
    </location>
</feature>
<dbReference type="InterPro" id="IPR015413">
    <property type="entry name" value="Methionyl/Leucyl_tRNA_Synth"/>
</dbReference>
<evidence type="ECO:0000313" key="17">
    <source>
        <dbReference type="Proteomes" id="UP000572817"/>
    </source>
</evidence>
<accession>A0A8H4INY1</accession>
<dbReference type="CDD" id="cd00812">
    <property type="entry name" value="LeuRS_core"/>
    <property type="match status" value="1"/>
</dbReference>
<comment type="subcellular location">
    <subcellularLocation>
        <location evidence="1">Mitochondrion matrix</location>
    </subcellularLocation>
</comment>
<dbReference type="GO" id="GO:0005524">
    <property type="term" value="F:ATP binding"/>
    <property type="evidence" value="ECO:0007669"/>
    <property type="project" value="UniProtKB-KW"/>
</dbReference>
<comment type="caution">
    <text evidence="16">The sequence shown here is derived from an EMBL/GenBank/DDBJ whole genome shotgun (WGS) entry which is preliminary data.</text>
</comment>
<dbReference type="PRINTS" id="PR00985">
    <property type="entry name" value="TRNASYNTHLEU"/>
</dbReference>
<protein>
    <recommendedName>
        <fullName evidence="3">leucine--tRNA ligase</fullName>
        <ecNumber evidence="3">6.1.1.4</ecNumber>
    </recommendedName>
    <alternativeName>
        <fullName evidence="9">Leucyl-tRNA synthetase</fullName>
    </alternativeName>
</protein>
<feature type="domain" description="Aminoacyl-tRNA synthetase class Ia" evidence="12">
    <location>
        <begin position="472"/>
        <end position="637"/>
    </location>
</feature>
<evidence type="ECO:0000313" key="16">
    <source>
        <dbReference type="EMBL" id="KAF4303709.1"/>
    </source>
</evidence>
<dbReference type="NCBIfam" id="TIGR00396">
    <property type="entry name" value="leuS_bact"/>
    <property type="match status" value="1"/>
</dbReference>
<evidence type="ECO:0000256" key="5">
    <source>
        <dbReference type="ARBA" id="ARBA00022741"/>
    </source>
</evidence>
<dbReference type="SUPFAM" id="SSF47323">
    <property type="entry name" value="Anticodon-binding domain of a subclass of class I aminoacyl-tRNA synthetases"/>
    <property type="match status" value="1"/>
</dbReference>
<dbReference type="SUPFAM" id="SSF52374">
    <property type="entry name" value="Nucleotidylyl transferase"/>
    <property type="match status" value="1"/>
</dbReference>
<dbReference type="Gene3D" id="1.10.730.10">
    <property type="entry name" value="Isoleucyl-tRNA Synthetase, Domain 1"/>
    <property type="match status" value="2"/>
</dbReference>
<evidence type="ECO:0000259" key="12">
    <source>
        <dbReference type="Pfam" id="PF00133"/>
    </source>
</evidence>
<dbReference type="PROSITE" id="PS00178">
    <property type="entry name" value="AA_TRNA_LIGASE_I"/>
    <property type="match status" value="1"/>
</dbReference>
<organism evidence="16 17">
    <name type="scientific">Botryosphaeria dothidea</name>
    <dbReference type="NCBI Taxonomy" id="55169"/>
    <lineage>
        <taxon>Eukaryota</taxon>
        <taxon>Fungi</taxon>
        <taxon>Dikarya</taxon>
        <taxon>Ascomycota</taxon>
        <taxon>Pezizomycotina</taxon>
        <taxon>Dothideomycetes</taxon>
        <taxon>Dothideomycetes incertae sedis</taxon>
        <taxon>Botryosphaeriales</taxon>
        <taxon>Botryosphaeriaceae</taxon>
        <taxon>Botryosphaeria</taxon>
    </lineage>
</organism>
<dbReference type="GO" id="GO:0006429">
    <property type="term" value="P:leucyl-tRNA aminoacylation"/>
    <property type="evidence" value="ECO:0007669"/>
    <property type="project" value="InterPro"/>
</dbReference>
<keyword evidence="6 11" id="KW-0067">ATP-binding</keyword>
<evidence type="ECO:0000259" key="13">
    <source>
        <dbReference type="Pfam" id="PF08264"/>
    </source>
</evidence>
<evidence type="ECO:0000256" key="8">
    <source>
        <dbReference type="ARBA" id="ARBA00023146"/>
    </source>
</evidence>
<feature type="domain" description="Methionyl/Valyl/Leucyl/Isoleucyl-tRNA synthetase anticodon-binding" evidence="13">
    <location>
        <begin position="766"/>
        <end position="906"/>
    </location>
</feature>
<dbReference type="InterPro" id="IPR002302">
    <property type="entry name" value="Leu-tRNA-ligase"/>
</dbReference>
<keyword evidence="8 11" id="KW-0030">Aminoacyl-tRNA synthetase</keyword>
<keyword evidence="17" id="KW-1185">Reference proteome</keyword>
<evidence type="ECO:0000256" key="1">
    <source>
        <dbReference type="ARBA" id="ARBA00004305"/>
    </source>
</evidence>
<dbReference type="Proteomes" id="UP000572817">
    <property type="component" value="Unassembled WGS sequence"/>
</dbReference>
<dbReference type="FunFam" id="3.90.740.10:FF:000034">
    <property type="entry name" value="Leucine--tRNA ligase, mitochondrial"/>
    <property type="match status" value="1"/>
</dbReference>
<name>A0A8H4INY1_9PEZI</name>
<reference evidence="16" key="1">
    <citation type="submission" date="2020-04" db="EMBL/GenBank/DDBJ databases">
        <title>Genome Assembly and Annotation of Botryosphaeria dothidea sdau 11-99, a Latent Pathogen of Apple Fruit Ring Rot in China.</title>
        <authorList>
            <person name="Yu C."/>
            <person name="Diao Y."/>
            <person name="Lu Q."/>
            <person name="Zhao J."/>
            <person name="Cui S."/>
            <person name="Peng C."/>
            <person name="He B."/>
            <person name="Liu H."/>
        </authorList>
    </citation>
    <scope>NUCLEOTIDE SEQUENCE [LARGE SCALE GENOMIC DNA]</scope>
    <source>
        <strain evidence="16">Sdau11-99</strain>
    </source>
</reference>
<dbReference type="GO" id="GO:0002161">
    <property type="term" value="F:aminoacyl-tRNA deacylase activity"/>
    <property type="evidence" value="ECO:0007669"/>
    <property type="project" value="InterPro"/>
</dbReference>
<dbReference type="OrthoDB" id="15954at2759"/>
<evidence type="ECO:0000256" key="9">
    <source>
        <dbReference type="ARBA" id="ARBA00030520"/>
    </source>
</evidence>
<dbReference type="GO" id="GO:0032543">
    <property type="term" value="P:mitochondrial translation"/>
    <property type="evidence" value="ECO:0007669"/>
    <property type="project" value="TreeGrafter"/>
</dbReference>
<dbReference type="Gene3D" id="3.40.50.620">
    <property type="entry name" value="HUPs"/>
    <property type="match status" value="2"/>
</dbReference>
<dbReference type="EMBL" id="WWBZ02000051">
    <property type="protein sequence ID" value="KAF4303709.1"/>
    <property type="molecule type" value="Genomic_DNA"/>
</dbReference>
<dbReference type="GO" id="GO:0004823">
    <property type="term" value="F:leucine-tRNA ligase activity"/>
    <property type="evidence" value="ECO:0007669"/>
    <property type="project" value="UniProtKB-EC"/>
</dbReference>
<feature type="domain" description="Methionyl/Leucyl tRNA synthetase" evidence="14">
    <location>
        <begin position="75"/>
        <end position="208"/>
    </location>
</feature>
<dbReference type="InterPro" id="IPR001412">
    <property type="entry name" value="aa-tRNA-synth_I_CS"/>
</dbReference>
<dbReference type="FunFam" id="3.40.50.620:FF:000003">
    <property type="entry name" value="Leucine--tRNA ligase"/>
    <property type="match status" value="1"/>
</dbReference>
<dbReference type="InterPro" id="IPR014729">
    <property type="entry name" value="Rossmann-like_a/b/a_fold"/>
</dbReference>
<evidence type="ECO:0000256" key="7">
    <source>
        <dbReference type="ARBA" id="ARBA00022917"/>
    </source>
</evidence>
<dbReference type="InterPro" id="IPR009008">
    <property type="entry name" value="Val/Leu/Ile-tRNA-synth_edit"/>
</dbReference>
<keyword evidence="7 11" id="KW-0648">Protein biosynthesis</keyword>
<dbReference type="Pfam" id="PF00133">
    <property type="entry name" value="tRNA-synt_1"/>
    <property type="match status" value="1"/>
</dbReference>
<dbReference type="FunFam" id="1.10.730.10:FF:000002">
    <property type="entry name" value="Leucine--tRNA ligase"/>
    <property type="match status" value="1"/>
</dbReference>
<evidence type="ECO:0000256" key="6">
    <source>
        <dbReference type="ARBA" id="ARBA00022840"/>
    </source>
</evidence>
<dbReference type="PANTHER" id="PTHR43740">
    <property type="entry name" value="LEUCYL-TRNA SYNTHETASE"/>
    <property type="match status" value="1"/>
</dbReference>
<evidence type="ECO:0000259" key="15">
    <source>
        <dbReference type="Pfam" id="PF13603"/>
    </source>
</evidence>
<dbReference type="InterPro" id="IPR002300">
    <property type="entry name" value="aa-tRNA-synth_Ia"/>
</dbReference>
<sequence length="1050" mass="117878">MKGLNAFATGLRPPQRLLPPLSARAVFLRTASTQPERLDFQAIDAKWRQRWATAAANASTTKPMASRPNAYVLPMFPYPSGTLHLGHLRVYTISDVLARFKHMQGHDVIHPMGWDAFGLPAENAAIERGIDPADWTISNIAKMKEQLQGMNGRWDWDREFMTCDAAFYKHTQRLFLLLHERGLAYRAKSLVNWDPVEKTVLANEQVDANGKSWRSGAQVEKLHLEQWFLRITDFKEDILNDLELLAKNDRWPEHVLSMQKNWLGKSKGSKLHFKLESSPEAKFLADIEVFTTRADTLFGVQYIALSLNHPLAQEKAKCHPGLQKFLEEAVNFPKDSKAGYLLPGVYAINPAFDFATAETKVQDPLPVYVAPYVLDDYGSGAVMGVPGHDTRDHAFWKKNQESTPVITVVGPENSDSSNSTLSSKDEAFVHKGKLTKACGLFKDLSSDDAIETIVRELQKKGQQAEHVDNWRLRDWLISRQRYWGTPIPIIHCDSCGPIPVPESDLPVELPKLKSGHMLGKGGNPLAEIPEFVNTTCPNCHNPAKRETDTMDTFMDSSWYFFRFADPHNENAPIAAEVSNSRLPVDIYIGGVEHAILHLLYARFISKFLSTTPLWPSGGGPDNKGEPFRKLITQGMVHGKTYTDPESGRFLKPEEVDLTNPSKPVIKETGETPNISFEKMSKSKYNGVDPGECITKYGADATRAHMLFQAPVTEVLEWDEGKITGIQRWLQRVWRVTQRASGMKTPTDFRNRKLKDVEIADDMTLATHQTIKSVTTSLSLTYSLNTVISDLTKLTNTLDSLYTKAETENILADTAAATYFAQSYRRSVKCLLTMLAPICPAFAEECWEVLQLALSSERPHATATSSTSIFDQSFPGHSDDLIAALQRRGIVTAVQVNGKLAFTLDLPAPPDHLLAAHNRNERHEPVELLPAHGLPTEHFVKTGLEAWFAAHVFASLRGARLFGEGGRFDQLHPQKRISKVVVVKGGETVNFVLPRVTRKSVKAKEEKVIRKLQMEEKLERERGKSSIGDQYVEMARKIRNEWQRFEKGGTE</sequence>
<proteinExistence type="inferred from homology"/>
<dbReference type="AlphaFoldDB" id="A0A8H4INY1"/>